<dbReference type="Pfam" id="PF01261">
    <property type="entry name" value="AP_endonuc_2"/>
    <property type="match status" value="1"/>
</dbReference>
<comment type="caution">
    <text evidence="3">The sequence shown here is derived from an EMBL/GenBank/DDBJ whole genome shotgun (WGS) entry which is preliminary data.</text>
</comment>
<dbReference type="InterPro" id="IPR036237">
    <property type="entry name" value="Xyl_isomerase-like_sf"/>
</dbReference>
<dbReference type="InterPro" id="IPR006311">
    <property type="entry name" value="TAT_signal"/>
</dbReference>
<evidence type="ECO:0000313" key="3">
    <source>
        <dbReference type="EMBL" id="NGN62682.1"/>
    </source>
</evidence>
<dbReference type="PROSITE" id="PS51318">
    <property type="entry name" value="TAT"/>
    <property type="match status" value="1"/>
</dbReference>
<sequence length="315" mass="34847">MTSSTSRRRFLATAAAATAAAAGTGVLASPAAAAHGRRLIPRGRIGLQLYSVRDKVQQLGFAAVLAELSRIGYHLIEFAGYSSPAEPGLTIPQLRQLLDDNGLKAAGSHLGLDTLLNKGTREQQFEIAAQLGTSYVGTASNFPGNTLAEIQAGADRFNEAGEVARQYGLKIYQHNHTAEFAPVADRPDVRRYDAFLEHTDPRYVFLQLDILWSHGGSLRYRDQLGEFNPVDYVNAAPRRFLSFHVKDGVRDPALTNQYRDVVFGAGEIDFRRFFRALREPAYPLYLWEQDRAPQEPQGSLWAAETSYDRMVALSC</sequence>
<feature type="chain" id="PRO_5038665076" evidence="1">
    <location>
        <begin position="29"/>
        <end position="315"/>
    </location>
</feature>
<dbReference type="PANTHER" id="PTHR12110:SF41">
    <property type="entry name" value="INOSOSE DEHYDRATASE"/>
    <property type="match status" value="1"/>
</dbReference>
<dbReference type="InterPro" id="IPR050312">
    <property type="entry name" value="IolE/XylAMocC-like"/>
</dbReference>
<name>A0A6G4TSC5_9ACTN</name>
<dbReference type="InterPro" id="IPR013022">
    <property type="entry name" value="Xyl_isomerase-like_TIM-brl"/>
</dbReference>
<keyword evidence="4" id="KW-1185">Reference proteome</keyword>
<dbReference type="EMBL" id="JAAKZV010000004">
    <property type="protein sequence ID" value="NGN62682.1"/>
    <property type="molecule type" value="Genomic_DNA"/>
</dbReference>
<keyword evidence="3" id="KW-0413">Isomerase</keyword>
<evidence type="ECO:0000313" key="4">
    <source>
        <dbReference type="Proteomes" id="UP000481583"/>
    </source>
</evidence>
<dbReference type="RefSeq" id="WP_165230517.1">
    <property type="nucleotide sequence ID" value="NZ_JAAKZV010000004.1"/>
</dbReference>
<proteinExistence type="predicted"/>
<dbReference type="PANTHER" id="PTHR12110">
    <property type="entry name" value="HYDROXYPYRUVATE ISOMERASE"/>
    <property type="match status" value="1"/>
</dbReference>
<evidence type="ECO:0000259" key="2">
    <source>
        <dbReference type="Pfam" id="PF01261"/>
    </source>
</evidence>
<reference evidence="3 4" key="1">
    <citation type="submission" date="2020-02" db="EMBL/GenBank/DDBJ databases">
        <title>Whole-genome analyses of novel actinobacteria.</title>
        <authorList>
            <person name="Sahin N."/>
        </authorList>
    </citation>
    <scope>NUCLEOTIDE SEQUENCE [LARGE SCALE GENOMIC DNA]</scope>
    <source>
        <strain evidence="3 4">A7024</strain>
    </source>
</reference>
<feature type="signal peptide" evidence="1">
    <location>
        <begin position="1"/>
        <end position="28"/>
    </location>
</feature>
<feature type="domain" description="Xylose isomerase-like TIM barrel" evidence="2">
    <location>
        <begin position="66"/>
        <end position="283"/>
    </location>
</feature>
<dbReference type="GO" id="GO:0016853">
    <property type="term" value="F:isomerase activity"/>
    <property type="evidence" value="ECO:0007669"/>
    <property type="project" value="UniProtKB-KW"/>
</dbReference>
<dbReference type="Proteomes" id="UP000481583">
    <property type="component" value="Unassembled WGS sequence"/>
</dbReference>
<dbReference type="SUPFAM" id="SSF51658">
    <property type="entry name" value="Xylose isomerase-like"/>
    <property type="match status" value="1"/>
</dbReference>
<evidence type="ECO:0000256" key="1">
    <source>
        <dbReference type="SAM" id="SignalP"/>
    </source>
</evidence>
<dbReference type="Gene3D" id="3.20.20.150">
    <property type="entry name" value="Divalent-metal-dependent TIM barrel enzymes"/>
    <property type="match status" value="1"/>
</dbReference>
<organism evidence="3 4">
    <name type="scientific">Streptomyces coryli</name>
    <dbReference type="NCBI Taxonomy" id="1128680"/>
    <lineage>
        <taxon>Bacteria</taxon>
        <taxon>Bacillati</taxon>
        <taxon>Actinomycetota</taxon>
        <taxon>Actinomycetes</taxon>
        <taxon>Kitasatosporales</taxon>
        <taxon>Streptomycetaceae</taxon>
        <taxon>Streptomyces</taxon>
    </lineage>
</organism>
<keyword evidence="1" id="KW-0732">Signal</keyword>
<protein>
    <submittedName>
        <fullName evidence="3">Sugar phosphate isomerase/epimerase</fullName>
    </submittedName>
</protein>
<gene>
    <name evidence="3" type="ORF">G5C51_02040</name>
</gene>
<accession>A0A6G4TSC5</accession>
<dbReference type="AlphaFoldDB" id="A0A6G4TSC5"/>